<protein>
    <recommendedName>
        <fullName evidence="1">Ubiquitin-like domain-containing protein</fullName>
    </recommendedName>
</protein>
<evidence type="ECO:0000259" key="1">
    <source>
        <dbReference type="PROSITE" id="PS50053"/>
    </source>
</evidence>
<sequence>MNGDVAEAAKNYSSDSDDDLYTRSIDIKKLRTIVSDRNSLPDSTSLHQLGRKEQSVELPTKPDIIVLDEDDDSDLLNLSGDENTSIKNSKKMRKRRLKRMEQSKVSEFEEISDPSVDVVILRAKKSKRHQSEECDISEIVILDETTLSTREEDTIREDSLETEVIELEKEVNLFVTVSTDQKIVKPGRLMTIRQDEPFDSLRGIFANELKCNQLDVYIHVNNVDAGPGDTPDSMGLDISKLAMVKVFCIKSSSGLVEDLSTNPGFIPVKCIFAVGKPRCAYISFGQSFSYNPASFPFVRYFSHFQEESIYDAKDRIRTQLKLAGTISKLVFDNEVLSDEETPQSIGIEAEDIIEVHFMP</sequence>
<evidence type="ECO:0000313" key="2">
    <source>
        <dbReference type="EMBL" id="KAJ1372614.1"/>
    </source>
</evidence>
<comment type="caution">
    <text evidence="2">The sequence shown here is derived from an EMBL/GenBank/DDBJ whole genome shotgun (WGS) entry which is preliminary data.</text>
</comment>
<dbReference type="SUPFAM" id="SSF54236">
    <property type="entry name" value="Ubiquitin-like"/>
    <property type="match status" value="1"/>
</dbReference>
<dbReference type="PROSITE" id="PS50053">
    <property type="entry name" value="UBIQUITIN_2"/>
    <property type="match status" value="1"/>
</dbReference>
<reference evidence="2" key="1">
    <citation type="submission" date="2021-06" db="EMBL/GenBank/DDBJ databases">
        <title>Parelaphostrongylus tenuis whole genome reference sequence.</title>
        <authorList>
            <person name="Garwood T.J."/>
            <person name="Larsen P.A."/>
            <person name="Fountain-Jones N.M."/>
            <person name="Garbe J.R."/>
            <person name="Macchietto M.G."/>
            <person name="Kania S.A."/>
            <person name="Gerhold R.W."/>
            <person name="Richards J.E."/>
            <person name="Wolf T.M."/>
        </authorList>
    </citation>
    <scope>NUCLEOTIDE SEQUENCE</scope>
    <source>
        <strain evidence="2">MNPRO001-30</strain>
        <tissue evidence="2">Meninges</tissue>
    </source>
</reference>
<proteinExistence type="predicted"/>
<accession>A0AAD5RD70</accession>
<dbReference type="Gene3D" id="3.10.20.90">
    <property type="entry name" value="Phosphatidylinositol 3-kinase Catalytic Subunit, Chain A, domain 1"/>
    <property type="match status" value="1"/>
</dbReference>
<dbReference type="EMBL" id="JAHQIW010007163">
    <property type="protein sequence ID" value="KAJ1372614.1"/>
    <property type="molecule type" value="Genomic_DNA"/>
</dbReference>
<organism evidence="2 3">
    <name type="scientific">Parelaphostrongylus tenuis</name>
    <name type="common">Meningeal worm</name>
    <dbReference type="NCBI Taxonomy" id="148309"/>
    <lineage>
        <taxon>Eukaryota</taxon>
        <taxon>Metazoa</taxon>
        <taxon>Ecdysozoa</taxon>
        <taxon>Nematoda</taxon>
        <taxon>Chromadorea</taxon>
        <taxon>Rhabditida</taxon>
        <taxon>Rhabditina</taxon>
        <taxon>Rhabditomorpha</taxon>
        <taxon>Strongyloidea</taxon>
        <taxon>Metastrongylidae</taxon>
        <taxon>Parelaphostrongylus</taxon>
    </lineage>
</organism>
<evidence type="ECO:0000313" key="3">
    <source>
        <dbReference type="Proteomes" id="UP001196413"/>
    </source>
</evidence>
<dbReference type="InterPro" id="IPR029071">
    <property type="entry name" value="Ubiquitin-like_domsf"/>
</dbReference>
<name>A0AAD5RD70_PARTN</name>
<dbReference type="AlphaFoldDB" id="A0AAD5RD70"/>
<dbReference type="InterPro" id="IPR000626">
    <property type="entry name" value="Ubiquitin-like_dom"/>
</dbReference>
<dbReference type="Proteomes" id="UP001196413">
    <property type="component" value="Unassembled WGS sequence"/>
</dbReference>
<keyword evidence="3" id="KW-1185">Reference proteome</keyword>
<feature type="domain" description="Ubiquitin-like" evidence="1">
    <location>
        <begin position="306"/>
        <end position="359"/>
    </location>
</feature>
<gene>
    <name evidence="2" type="ORF">KIN20_034807</name>
</gene>